<keyword evidence="2" id="KW-1185">Reference proteome</keyword>
<dbReference type="EMBL" id="CP068393">
    <property type="protein sequence ID" value="QUC68409.1"/>
    <property type="molecule type" value="Genomic_DNA"/>
</dbReference>
<protein>
    <submittedName>
        <fullName evidence="1">N-acetyltransferase</fullName>
    </submittedName>
</protein>
<evidence type="ECO:0000313" key="1">
    <source>
        <dbReference type="EMBL" id="QUC68409.1"/>
    </source>
</evidence>
<accession>A0AC61MYY3</accession>
<gene>
    <name evidence="1" type="ORF">JYE49_06880</name>
</gene>
<name>A0AC61MYY3_9FIRM</name>
<proteinExistence type="predicted"/>
<reference evidence="1" key="1">
    <citation type="submission" date="2021-01" db="EMBL/GenBank/DDBJ databases">
        <title>Complete genome sequence of Clostridiales bacterium R-7.</title>
        <authorList>
            <person name="Mahoney-Kurpe S.C."/>
            <person name="Palevich N."/>
            <person name="Koike S."/>
            <person name="Moon C.D."/>
            <person name="Attwood G.T."/>
        </authorList>
    </citation>
    <scope>NUCLEOTIDE SEQUENCE</scope>
    <source>
        <strain evidence="1">R-7</strain>
    </source>
</reference>
<dbReference type="Proteomes" id="UP000682782">
    <property type="component" value="Chromosome"/>
</dbReference>
<sequence>MDNKLTIRDVRTEDAERLVEIYAHYVQNTAVSFEYEVPTVEEFANRIQKISAKYPYVVCLDQDKVIGYAYAGRYSPREAYNWTVTTSIYIDKDHHRKGAGTLLYAALEEKLRERGIVNLLAGIAYVEEEDEYLTHDSVYFHQKMGYAQVARMMTVGKKYDRWYDLLWLQKKL</sequence>
<organism evidence="1 2">
    <name type="scientific">Aristaeella hokkaidonensis</name>
    <dbReference type="NCBI Taxonomy" id="3046382"/>
    <lineage>
        <taxon>Bacteria</taxon>
        <taxon>Bacillati</taxon>
        <taxon>Bacillota</taxon>
        <taxon>Clostridia</taxon>
        <taxon>Eubacteriales</taxon>
        <taxon>Aristaeellaceae</taxon>
        <taxon>Aristaeella</taxon>
    </lineage>
</organism>
<evidence type="ECO:0000313" key="2">
    <source>
        <dbReference type="Proteomes" id="UP000682782"/>
    </source>
</evidence>